<evidence type="ECO:0000313" key="2">
    <source>
        <dbReference type="EMBL" id="KAK5069245.1"/>
    </source>
</evidence>
<keyword evidence="1" id="KW-0732">Signal</keyword>
<keyword evidence="3" id="KW-1185">Reference proteome</keyword>
<name>A0ABR0JTU7_9EURO</name>
<evidence type="ECO:0000256" key="1">
    <source>
        <dbReference type="SAM" id="SignalP"/>
    </source>
</evidence>
<gene>
    <name evidence="2" type="ORF">LTR24_010720</name>
</gene>
<proteinExistence type="predicted"/>
<dbReference type="EMBL" id="JAVRRG010000471">
    <property type="protein sequence ID" value="KAK5069245.1"/>
    <property type="molecule type" value="Genomic_DNA"/>
</dbReference>
<reference evidence="2 3" key="1">
    <citation type="submission" date="2023-08" db="EMBL/GenBank/DDBJ databases">
        <title>Black Yeasts Isolated from many extreme environments.</title>
        <authorList>
            <person name="Coleine C."/>
            <person name="Stajich J.E."/>
            <person name="Selbmann L."/>
        </authorList>
    </citation>
    <scope>NUCLEOTIDE SEQUENCE [LARGE SCALE GENOMIC DNA]</scope>
    <source>
        <strain evidence="2 3">CCFEE 5885</strain>
    </source>
</reference>
<accession>A0ABR0JTU7</accession>
<evidence type="ECO:0000313" key="3">
    <source>
        <dbReference type="Proteomes" id="UP001345013"/>
    </source>
</evidence>
<protein>
    <submittedName>
        <fullName evidence="2">Uncharacterized protein</fullName>
    </submittedName>
</protein>
<comment type="caution">
    <text evidence="2">The sequence shown here is derived from an EMBL/GenBank/DDBJ whole genome shotgun (WGS) entry which is preliminary data.</text>
</comment>
<feature type="signal peptide" evidence="1">
    <location>
        <begin position="1"/>
        <end position="18"/>
    </location>
</feature>
<feature type="chain" id="PRO_5045279156" evidence="1">
    <location>
        <begin position="19"/>
        <end position="81"/>
    </location>
</feature>
<dbReference type="Proteomes" id="UP001345013">
    <property type="component" value="Unassembled WGS sequence"/>
</dbReference>
<organism evidence="2 3">
    <name type="scientific">Lithohypha guttulata</name>
    <dbReference type="NCBI Taxonomy" id="1690604"/>
    <lineage>
        <taxon>Eukaryota</taxon>
        <taxon>Fungi</taxon>
        <taxon>Dikarya</taxon>
        <taxon>Ascomycota</taxon>
        <taxon>Pezizomycotina</taxon>
        <taxon>Eurotiomycetes</taxon>
        <taxon>Chaetothyriomycetidae</taxon>
        <taxon>Chaetothyriales</taxon>
        <taxon>Trichomeriaceae</taxon>
        <taxon>Lithohypha</taxon>
    </lineage>
</organism>
<sequence>MREPTLLSICLLLIGTLALPQKRDVVPQLVGSSVAMSSNATGGMPRSTDADENGSMIGTYNIKAVGQTILKTVYSAGSGQS</sequence>